<dbReference type="Proteomes" id="UP001153269">
    <property type="component" value="Unassembled WGS sequence"/>
</dbReference>
<reference evidence="1" key="1">
    <citation type="submission" date="2020-03" db="EMBL/GenBank/DDBJ databases">
        <authorList>
            <person name="Weist P."/>
        </authorList>
    </citation>
    <scope>NUCLEOTIDE SEQUENCE</scope>
</reference>
<evidence type="ECO:0000313" key="2">
    <source>
        <dbReference type="Proteomes" id="UP001153269"/>
    </source>
</evidence>
<keyword evidence="2" id="KW-1185">Reference proteome</keyword>
<protein>
    <submittedName>
        <fullName evidence="1">Uncharacterized protein</fullName>
    </submittedName>
</protein>
<dbReference type="GO" id="GO:0034237">
    <property type="term" value="F:protein kinase A regulatory subunit binding"/>
    <property type="evidence" value="ECO:0007669"/>
    <property type="project" value="TreeGrafter"/>
</dbReference>
<dbReference type="AlphaFoldDB" id="A0A9N7UWD6"/>
<comment type="caution">
    <text evidence="1">The sequence shown here is derived from an EMBL/GenBank/DDBJ whole genome shotgun (WGS) entry which is preliminary data.</text>
</comment>
<dbReference type="GO" id="GO:0005952">
    <property type="term" value="C:cAMP-dependent protein kinase complex"/>
    <property type="evidence" value="ECO:0007669"/>
    <property type="project" value="TreeGrafter"/>
</dbReference>
<dbReference type="PANTHER" id="PTHR35075">
    <property type="entry name" value="A-KINASE ANCHOR PROTEIN 14"/>
    <property type="match status" value="1"/>
</dbReference>
<gene>
    <name evidence="1" type="ORF">PLEPLA_LOCUS26380</name>
</gene>
<name>A0A9N7UWD6_PLEPL</name>
<dbReference type="InterPro" id="IPR025663">
    <property type="entry name" value="AKAP_28"/>
</dbReference>
<accession>A0A9N7UWD6</accession>
<dbReference type="EMBL" id="CADEAL010002159">
    <property type="protein sequence ID" value="CAB1438454.1"/>
    <property type="molecule type" value="Genomic_DNA"/>
</dbReference>
<sequence length="173" mass="19635">MDLDMENLASPSDVSLTAESARLVKILLKRRTVAGDQEGSPVTRRVDWVSSEDFTVDEGERQIGEYIRSWELPPRWLHSLYFLCTAEEQRHTFHHYQARFSGPTADRPIQGTASVYFVMCESKVEARDQPVQVGFLVESNTLVHTPGATRFTEKWLAEVIESKTALRHATDAP</sequence>
<dbReference type="InterPro" id="IPR053084">
    <property type="entry name" value="AKAP"/>
</dbReference>
<evidence type="ECO:0000313" key="1">
    <source>
        <dbReference type="EMBL" id="CAB1438454.1"/>
    </source>
</evidence>
<dbReference type="PANTHER" id="PTHR35075:SF1">
    <property type="entry name" value="A-KINASE ANCHOR PROTEIN 14"/>
    <property type="match status" value="1"/>
</dbReference>
<proteinExistence type="predicted"/>
<dbReference type="Pfam" id="PF14469">
    <property type="entry name" value="AKAP28"/>
    <property type="match status" value="1"/>
</dbReference>
<organism evidence="1 2">
    <name type="scientific">Pleuronectes platessa</name>
    <name type="common">European plaice</name>
    <dbReference type="NCBI Taxonomy" id="8262"/>
    <lineage>
        <taxon>Eukaryota</taxon>
        <taxon>Metazoa</taxon>
        <taxon>Chordata</taxon>
        <taxon>Craniata</taxon>
        <taxon>Vertebrata</taxon>
        <taxon>Euteleostomi</taxon>
        <taxon>Actinopterygii</taxon>
        <taxon>Neopterygii</taxon>
        <taxon>Teleostei</taxon>
        <taxon>Neoteleostei</taxon>
        <taxon>Acanthomorphata</taxon>
        <taxon>Carangaria</taxon>
        <taxon>Pleuronectiformes</taxon>
        <taxon>Pleuronectoidei</taxon>
        <taxon>Pleuronectidae</taxon>
        <taxon>Pleuronectes</taxon>
    </lineage>
</organism>